<dbReference type="Gene3D" id="1.20.5.170">
    <property type="match status" value="1"/>
</dbReference>
<reference evidence="3 4" key="1">
    <citation type="journal article" date="2014" name="Nature">
        <title>An environmental bacterial taxon with a large and distinct metabolic repertoire.</title>
        <authorList>
            <person name="Wilson M.C."/>
            <person name="Mori T."/>
            <person name="Ruckert C."/>
            <person name="Uria A.R."/>
            <person name="Helf M.J."/>
            <person name="Takada K."/>
            <person name="Gernert C."/>
            <person name="Steffens U.A."/>
            <person name="Heycke N."/>
            <person name="Schmitt S."/>
            <person name="Rinke C."/>
            <person name="Helfrich E.J."/>
            <person name="Brachmann A.O."/>
            <person name="Gurgui C."/>
            <person name="Wakimoto T."/>
            <person name="Kracht M."/>
            <person name="Crusemann M."/>
            <person name="Hentschel U."/>
            <person name="Abe I."/>
            <person name="Matsunaga S."/>
            <person name="Kalinowski J."/>
            <person name="Takeyama H."/>
            <person name="Piel J."/>
        </authorList>
    </citation>
    <scope>NUCLEOTIDE SEQUENCE [LARGE SCALE GENOMIC DNA]</scope>
    <source>
        <strain evidence="4">TSY1</strain>
    </source>
</reference>
<comment type="caution">
    <text evidence="3">The sequence shown here is derived from an EMBL/GenBank/DDBJ whole genome shotgun (WGS) entry which is preliminary data.</text>
</comment>
<keyword evidence="2" id="KW-1133">Transmembrane helix</keyword>
<dbReference type="HOGENOM" id="CLU_108387_1_0_7"/>
<sequence length="151" mass="17574">MAEDHVSRDEHRADMAELRSEFKEEMAGLRQEMTTMRGELKEEMAGIRQEIIVLTKTMEANQQAMLLQFQQIDQRFNQMDQQRQEDRQVMLQQFQQVDQRLAQHETRLGSMENWMRTTFVTVALVAIGVATQLFYILMRLGLKPPTGTGGP</sequence>
<keyword evidence="4" id="KW-1185">Reference proteome</keyword>
<keyword evidence="1" id="KW-0175">Coiled coil</keyword>
<evidence type="ECO:0008006" key="5">
    <source>
        <dbReference type="Google" id="ProtNLM"/>
    </source>
</evidence>
<feature type="transmembrane region" description="Helical" evidence="2">
    <location>
        <begin position="117"/>
        <end position="138"/>
    </location>
</feature>
<protein>
    <recommendedName>
        <fullName evidence="5">DUF1640 domain-containing protein</fullName>
    </recommendedName>
</protein>
<gene>
    <name evidence="3" type="ORF">ETSY1_12905</name>
</gene>
<dbReference type="Proteomes" id="UP000019141">
    <property type="component" value="Unassembled WGS sequence"/>
</dbReference>
<name>W4LPH0_ENTF1</name>
<feature type="coiled-coil region" evidence="1">
    <location>
        <begin position="12"/>
        <end position="50"/>
    </location>
</feature>
<evidence type="ECO:0000256" key="1">
    <source>
        <dbReference type="SAM" id="Coils"/>
    </source>
</evidence>
<accession>W4LPH0</accession>
<evidence type="ECO:0000313" key="4">
    <source>
        <dbReference type="Proteomes" id="UP000019141"/>
    </source>
</evidence>
<dbReference type="EMBL" id="AZHW01000387">
    <property type="protein sequence ID" value="ETW99973.1"/>
    <property type="molecule type" value="Genomic_DNA"/>
</dbReference>
<proteinExistence type="predicted"/>
<organism evidence="3 4">
    <name type="scientific">Entotheonella factor</name>
    <dbReference type="NCBI Taxonomy" id="1429438"/>
    <lineage>
        <taxon>Bacteria</taxon>
        <taxon>Pseudomonadati</taxon>
        <taxon>Nitrospinota/Tectimicrobiota group</taxon>
        <taxon>Candidatus Tectimicrobiota</taxon>
        <taxon>Candidatus Entotheonellia</taxon>
        <taxon>Candidatus Entotheonellales</taxon>
        <taxon>Candidatus Entotheonellaceae</taxon>
        <taxon>Candidatus Entotheonella</taxon>
    </lineage>
</organism>
<keyword evidence="2" id="KW-0812">Transmembrane</keyword>
<evidence type="ECO:0000313" key="3">
    <source>
        <dbReference type="EMBL" id="ETW99973.1"/>
    </source>
</evidence>
<dbReference type="Gene3D" id="3.90.20.10">
    <property type="match status" value="1"/>
</dbReference>
<keyword evidence="2" id="KW-0472">Membrane</keyword>
<dbReference type="AlphaFoldDB" id="W4LPH0"/>
<evidence type="ECO:0000256" key="2">
    <source>
        <dbReference type="SAM" id="Phobius"/>
    </source>
</evidence>